<comment type="caution">
    <text evidence="1">The sequence shown here is derived from an EMBL/GenBank/DDBJ whole genome shotgun (WGS) entry which is preliminary data.</text>
</comment>
<accession>A0A5B7J2J7</accession>
<evidence type="ECO:0000313" key="2">
    <source>
        <dbReference type="Proteomes" id="UP000324222"/>
    </source>
</evidence>
<sequence length="80" mass="9217">MNVFSKAIYESREEEETLIVTSKDDEVVFFYQPSNTNLTSLATFLVITDVTRMSQAFRHPVNRVTTATARHYQTPQFIAI</sequence>
<dbReference type="Proteomes" id="UP000324222">
    <property type="component" value="Unassembled WGS sequence"/>
</dbReference>
<dbReference type="AlphaFoldDB" id="A0A5B7J2J7"/>
<proteinExistence type="predicted"/>
<protein>
    <submittedName>
        <fullName evidence="1">Uncharacterized protein</fullName>
    </submittedName>
</protein>
<evidence type="ECO:0000313" key="1">
    <source>
        <dbReference type="EMBL" id="MPC88849.1"/>
    </source>
</evidence>
<keyword evidence="2" id="KW-1185">Reference proteome</keyword>
<dbReference type="EMBL" id="VSRR010079147">
    <property type="protein sequence ID" value="MPC88849.1"/>
    <property type="molecule type" value="Genomic_DNA"/>
</dbReference>
<gene>
    <name evidence="1" type="ORF">E2C01_083771</name>
</gene>
<organism evidence="1 2">
    <name type="scientific">Portunus trituberculatus</name>
    <name type="common">Swimming crab</name>
    <name type="synonym">Neptunus trituberculatus</name>
    <dbReference type="NCBI Taxonomy" id="210409"/>
    <lineage>
        <taxon>Eukaryota</taxon>
        <taxon>Metazoa</taxon>
        <taxon>Ecdysozoa</taxon>
        <taxon>Arthropoda</taxon>
        <taxon>Crustacea</taxon>
        <taxon>Multicrustacea</taxon>
        <taxon>Malacostraca</taxon>
        <taxon>Eumalacostraca</taxon>
        <taxon>Eucarida</taxon>
        <taxon>Decapoda</taxon>
        <taxon>Pleocyemata</taxon>
        <taxon>Brachyura</taxon>
        <taxon>Eubrachyura</taxon>
        <taxon>Portunoidea</taxon>
        <taxon>Portunidae</taxon>
        <taxon>Portuninae</taxon>
        <taxon>Portunus</taxon>
    </lineage>
</organism>
<name>A0A5B7J2J7_PORTR</name>
<reference evidence="1 2" key="1">
    <citation type="submission" date="2019-05" db="EMBL/GenBank/DDBJ databases">
        <title>Another draft genome of Portunus trituberculatus and its Hox gene families provides insights of decapod evolution.</title>
        <authorList>
            <person name="Jeong J.-H."/>
            <person name="Song I."/>
            <person name="Kim S."/>
            <person name="Choi T."/>
            <person name="Kim D."/>
            <person name="Ryu S."/>
            <person name="Kim W."/>
        </authorList>
    </citation>
    <scope>NUCLEOTIDE SEQUENCE [LARGE SCALE GENOMIC DNA]</scope>
    <source>
        <tissue evidence="1">Muscle</tissue>
    </source>
</reference>